<keyword evidence="9" id="KW-0865">Zymogen</keyword>
<dbReference type="InterPro" id="IPR025711">
    <property type="entry name" value="PepSY"/>
</dbReference>
<dbReference type="EC" id="3.4.24.-" evidence="11"/>
<comment type="subcellular location">
    <subcellularLocation>
        <location evidence="11">Secreted</location>
    </subcellularLocation>
</comment>
<comment type="cofactor">
    <cofactor evidence="1 11">
        <name>Zn(2+)</name>
        <dbReference type="ChEBI" id="CHEBI:29105"/>
    </cofactor>
</comment>
<feature type="compositionally biased region" description="Polar residues" evidence="12">
    <location>
        <begin position="425"/>
        <end position="434"/>
    </location>
</feature>
<dbReference type="EMBL" id="JX235368">
    <property type="protein sequence ID" value="AFT97962.1"/>
    <property type="molecule type" value="Genomic_DNA"/>
</dbReference>
<comment type="function">
    <text evidence="11">Extracellular zinc metalloprotease.</text>
</comment>
<evidence type="ECO:0000259" key="14">
    <source>
        <dbReference type="Pfam" id="PF02868"/>
    </source>
</evidence>
<feature type="domain" description="PepSY" evidence="15">
    <location>
        <begin position="182"/>
        <end position="220"/>
    </location>
</feature>
<keyword evidence="6 11" id="KW-0378">Hydrolase</keyword>
<dbReference type="Gene3D" id="3.10.170.10">
    <property type="match status" value="1"/>
</dbReference>
<dbReference type="InterPro" id="IPR050728">
    <property type="entry name" value="Zinc_Metalloprotease_M4"/>
</dbReference>
<organism evidence="17">
    <name type="scientific">Halobacillus sp. SCSIO 20089</name>
    <dbReference type="NCBI Taxonomy" id="1151003"/>
    <lineage>
        <taxon>Bacteria</taxon>
        <taxon>Bacillati</taxon>
        <taxon>Bacillota</taxon>
        <taxon>Bacilli</taxon>
        <taxon>Bacillales</taxon>
        <taxon>Bacillaceae</taxon>
        <taxon>Halobacillus</taxon>
    </lineage>
</organism>
<dbReference type="PRINTS" id="PR00730">
    <property type="entry name" value="THERMOLYSIN"/>
</dbReference>
<evidence type="ECO:0000256" key="3">
    <source>
        <dbReference type="ARBA" id="ARBA00022670"/>
    </source>
</evidence>
<evidence type="ECO:0000259" key="16">
    <source>
        <dbReference type="Pfam" id="PF07504"/>
    </source>
</evidence>
<evidence type="ECO:0000256" key="2">
    <source>
        <dbReference type="ARBA" id="ARBA00009388"/>
    </source>
</evidence>
<evidence type="ECO:0000256" key="9">
    <source>
        <dbReference type="ARBA" id="ARBA00023145"/>
    </source>
</evidence>
<dbReference type="Pfam" id="PF01447">
    <property type="entry name" value="Peptidase_M4"/>
    <property type="match status" value="1"/>
</dbReference>
<evidence type="ECO:0000256" key="12">
    <source>
        <dbReference type="SAM" id="MobiDB-lite"/>
    </source>
</evidence>
<dbReference type="Gene3D" id="3.10.450.40">
    <property type="match status" value="1"/>
</dbReference>
<dbReference type="InterPro" id="IPR027268">
    <property type="entry name" value="Peptidase_M4/M1_CTD_sf"/>
</dbReference>
<keyword evidence="11" id="KW-0964">Secreted</keyword>
<evidence type="ECO:0000256" key="11">
    <source>
        <dbReference type="RuleBase" id="RU366073"/>
    </source>
</evidence>
<evidence type="ECO:0000256" key="6">
    <source>
        <dbReference type="ARBA" id="ARBA00022801"/>
    </source>
</evidence>
<reference evidence="17" key="1">
    <citation type="journal article" date="2013" name="J. Biosci. Bioeng.">
        <title>Purification, characterization, and gene cloning of a cold-adapted thermolysin-like protease from Halobacillus sp. SCSIO 20089.</title>
        <authorList>
            <person name="Yang J."/>
            <person name="Li J."/>
            <person name="Mai Z."/>
            <person name="Tian X."/>
            <person name="Zhang S."/>
        </authorList>
    </citation>
    <scope>NUCLEOTIDE SEQUENCE</scope>
    <source>
        <strain evidence="17">SCSIO 20089</strain>
    </source>
</reference>
<evidence type="ECO:0000256" key="8">
    <source>
        <dbReference type="ARBA" id="ARBA00023049"/>
    </source>
</evidence>
<dbReference type="GO" id="GO:0006508">
    <property type="term" value="P:proteolysis"/>
    <property type="evidence" value="ECO:0007669"/>
    <property type="project" value="UniProtKB-KW"/>
</dbReference>
<dbReference type="AlphaFoldDB" id="K0EFJ2"/>
<keyword evidence="7 11" id="KW-0862">Zinc</keyword>
<dbReference type="Pfam" id="PF03413">
    <property type="entry name" value="PepSY"/>
    <property type="match status" value="1"/>
</dbReference>
<dbReference type="Gene3D" id="1.10.390.10">
    <property type="entry name" value="Neutral Protease Domain 2"/>
    <property type="match status" value="1"/>
</dbReference>
<feature type="domain" description="Peptidase M4 C-terminal" evidence="14">
    <location>
        <begin position="379"/>
        <end position="528"/>
    </location>
</feature>
<dbReference type="GO" id="GO:0005576">
    <property type="term" value="C:extracellular region"/>
    <property type="evidence" value="ECO:0007669"/>
    <property type="project" value="UniProtKB-SubCell"/>
</dbReference>
<evidence type="ECO:0000256" key="5">
    <source>
        <dbReference type="ARBA" id="ARBA00022729"/>
    </source>
</evidence>
<dbReference type="Gene3D" id="3.10.450.490">
    <property type="match status" value="1"/>
</dbReference>
<feature type="active site" description="Proton donor" evidence="10">
    <location>
        <position position="456"/>
    </location>
</feature>
<evidence type="ECO:0000256" key="4">
    <source>
        <dbReference type="ARBA" id="ARBA00022723"/>
    </source>
</evidence>
<dbReference type="InterPro" id="IPR011096">
    <property type="entry name" value="FTP_domain"/>
</dbReference>
<evidence type="ECO:0000313" key="17">
    <source>
        <dbReference type="EMBL" id="AFT97962.1"/>
    </source>
</evidence>
<name>K0EFJ2_9BACI</name>
<dbReference type="BRENDA" id="3.4.24.27">
    <property type="organism ID" value="12932"/>
</dbReference>
<comment type="similarity">
    <text evidence="2 11">Belongs to the peptidase M4 family.</text>
</comment>
<dbReference type="GO" id="GO:0046872">
    <property type="term" value="F:metal ion binding"/>
    <property type="evidence" value="ECO:0007669"/>
    <property type="project" value="UniProtKB-UniRule"/>
</dbReference>
<dbReference type="GO" id="GO:0004222">
    <property type="term" value="F:metalloendopeptidase activity"/>
    <property type="evidence" value="ECO:0007669"/>
    <property type="project" value="UniProtKB-UniRule"/>
</dbReference>
<keyword evidence="4" id="KW-0479">Metal-binding</keyword>
<feature type="active site" evidence="10">
    <location>
        <position position="369"/>
    </location>
</feature>
<dbReference type="PANTHER" id="PTHR33794:SF1">
    <property type="entry name" value="BACILLOLYSIN"/>
    <property type="match status" value="1"/>
</dbReference>
<keyword evidence="5" id="KW-0732">Signal</keyword>
<evidence type="ECO:0000256" key="1">
    <source>
        <dbReference type="ARBA" id="ARBA00001947"/>
    </source>
</evidence>
<evidence type="ECO:0000256" key="10">
    <source>
        <dbReference type="PIRSR" id="PIRSR623612-1"/>
    </source>
</evidence>
<dbReference type="PANTHER" id="PTHR33794">
    <property type="entry name" value="BACILLOLYSIN"/>
    <property type="match status" value="1"/>
</dbReference>
<proteinExistence type="inferred from homology"/>
<dbReference type="MEROPS" id="M04.014"/>
<evidence type="ECO:0000256" key="7">
    <source>
        <dbReference type="ARBA" id="ARBA00022833"/>
    </source>
</evidence>
<keyword evidence="8 11" id="KW-0482">Metalloprotease</keyword>
<protein>
    <recommendedName>
        <fullName evidence="11">Neutral metalloproteinase</fullName>
        <ecNumber evidence="11">3.4.24.-</ecNumber>
    </recommendedName>
</protein>
<dbReference type="Pfam" id="PF07504">
    <property type="entry name" value="FTP"/>
    <property type="match status" value="1"/>
</dbReference>
<dbReference type="InterPro" id="IPR001570">
    <property type="entry name" value="Peptidase_M4_C_domain"/>
</dbReference>
<evidence type="ECO:0000259" key="15">
    <source>
        <dbReference type="Pfam" id="PF03413"/>
    </source>
</evidence>
<accession>K0EFJ2</accession>
<dbReference type="SUPFAM" id="SSF55486">
    <property type="entry name" value="Metalloproteases ('zincins'), catalytic domain"/>
    <property type="match status" value="1"/>
</dbReference>
<feature type="region of interest" description="Disordered" evidence="12">
    <location>
        <begin position="418"/>
        <end position="439"/>
    </location>
</feature>
<dbReference type="InterPro" id="IPR013856">
    <property type="entry name" value="Peptidase_M4_domain"/>
</dbReference>
<dbReference type="CDD" id="cd09597">
    <property type="entry name" value="M4_TLP"/>
    <property type="match status" value="1"/>
</dbReference>
<dbReference type="Pfam" id="PF02868">
    <property type="entry name" value="Peptidase_M4_C"/>
    <property type="match status" value="1"/>
</dbReference>
<feature type="domain" description="FTP" evidence="16">
    <location>
        <begin position="77"/>
        <end position="124"/>
    </location>
</feature>
<keyword evidence="3 11" id="KW-0645">Protease</keyword>
<feature type="domain" description="Peptidase M4" evidence="13">
    <location>
        <begin position="228"/>
        <end position="376"/>
    </location>
</feature>
<evidence type="ECO:0000259" key="13">
    <source>
        <dbReference type="Pfam" id="PF01447"/>
    </source>
</evidence>
<sequence length="529" mass="58554">MKWKSFVASVVLGTSLVSGGSLVHAEKGTDVQKVSVETPKFVKKNLKASKVLSEQSVKKFLKDNESTLKVNPYSHLSFVKKETDDLGMTHFIFQPVVQNVPIANSKVVVHTDKSGKVTSVNGELHQDAPQKIKQKKNVKKKESLQLAWDYIGVDRAKADKKQKSLEGETFNTLSENTDLVVYDDNGDYKLAYHVELQFAEPYPANWQVYVNAESGKIIKANNLVEEATGTGTGVLGDTKSLNTYYSGGTYYLYDITKPMNGVIETFDNKHNGSYNLPGTYVTDTGDTFYSENQKAAVDAHYYAGKVYDFYYNNFGRNSYDDQGSSIRSTVHYGSNYNNAAWTGNQMIYGDGDGYTFTYLSGGKDIVGHELTHAVTESTAGLVYESQSGALNESFSDVFGYFMDPEDWLMGEDVYTPGTPGDGLRSLSNPNQYGQPDSMDEYQNLPVNQQNDWGGVHTNSGIPNKAAYYTISSLGLQKSEQIYYRALTVYLTPNSDFSYARQALVQSATDLYGTSEANAVAQAWDNVGVY</sequence>
<dbReference type="InterPro" id="IPR023612">
    <property type="entry name" value="Peptidase_M4"/>
</dbReference>